<protein>
    <submittedName>
        <fullName evidence="6">Putative MFS family arabinose efflux permease</fullName>
    </submittedName>
</protein>
<keyword evidence="2 4" id="KW-1133">Transmembrane helix</keyword>
<dbReference type="Pfam" id="PF07690">
    <property type="entry name" value="MFS_1"/>
    <property type="match status" value="1"/>
</dbReference>
<feature type="transmembrane region" description="Helical" evidence="4">
    <location>
        <begin position="99"/>
        <end position="123"/>
    </location>
</feature>
<feature type="transmembrane region" description="Helical" evidence="4">
    <location>
        <begin position="366"/>
        <end position="386"/>
    </location>
</feature>
<evidence type="ECO:0000256" key="3">
    <source>
        <dbReference type="ARBA" id="ARBA00023136"/>
    </source>
</evidence>
<dbReference type="InterPro" id="IPR036259">
    <property type="entry name" value="MFS_trans_sf"/>
</dbReference>
<dbReference type="OrthoDB" id="8558006at2"/>
<name>A0A5S5B8Q1_STUST</name>
<organism evidence="6 7">
    <name type="scientific">Stutzerimonas stutzeri</name>
    <name type="common">Pseudomonas stutzeri</name>
    <dbReference type="NCBI Taxonomy" id="316"/>
    <lineage>
        <taxon>Bacteria</taxon>
        <taxon>Pseudomonadati</taxon>
        <taxon>Pseudomonadota</taxon>
        <taxon>Gammaproteobacteria</taxon>
        <taxon>Pseudomonadales</taxon>
        <taxon>Pseudomonadaceae</taxon>
        <taxon>Stutzerimonas</taxon>
    </lineage>
</organism>
<evidence type="ECO:0000256" key="2">
    <source>
        <dbReference type="ARBA" id="ARBA00022989"/>
    </source>
</evidence>
<evidence type="ECO:0000313" key="6">
    <source>
        <dbReference type="EMBL" id="TYP63397.1"/>
    </source>
</evidence>
<dbReference type="Gene3D" id="1.20.1250.20">
    <property type="entry name" value="MFS general substrate transporter like domains"/>
    <property type="match status" value="1"/>
</dbReference>
<feature type="transmembrane region" description="Helical" evidence="4">
    <location>
        <begin position="213"/>
        <end position="231"/>
    </location>
</feature>
<reference evidence="6 7" key="1">
    <citation type="submission" date="2019-07" db="EMBL/GenBank/DDBJ databases">
        <title>Deep subsurface shale carbon reservoir microbial communities from Ohio and West Virginia, USA.</title>
        <authorList>
            <person name="Wrighton K."/>
        </authorList>
    </citation>
    <scope>NUCLEOTIDE SEQUENCE [LARGE SCALE GENOMIC DNA]</scope>
    <source>
        <strain evidence="6 7">NP_8Ht</strain>
    </source>
</reference>
<evidence type="ECO:0000256" key="1">
    <source>
        <dbReference type="ARBA" id="ARBA00022692"/>
    </source>
</evidence>
<feature type="transmembrane region" description="Helical" evidence="4">
    <location>
        <begin position="42"/>
        <end position="63"/>
    </location>
</feature>
<dbReference type="PANTHER" id="PTHR23534:SF1">
    <property type="entry name" value="MAJOR FACILITATOR SUPERFAMILY PROTEIN"/>
    <property type="match status" value="1"/>
</dbReference>
<dbReference type="EMBL" id="VNHQ01000013">
    <property type="protein sequence ID" value="TYP63397.1"/>
    <property type="molecule type" value="Genomic_DNA"/>
</dbReference>
<feature type="transmembrane region" description="Helical" evidence="4">
    <location>
        <begin position="75"/>
        <end position="93"/>
    </location>
</feature>
<feature type="transmembrane region" description="Helical" evidence="4">
    <location>
        <begin position="277"/>
        <end position="297"/>
    </location>
</feature>
<comment type="caution">
    <text evidence="6">The sequence shown here is derived from an EMBL/GenBank/DDBJ whole genome shotgun (WGS) entry which is preliminary data.</text>
</comment>
<proteinExistence type="predicted"/>
<evidence type="ECO:0000313" key="7">
    <source>
        <dbReference type="Proteomes" id="UP000324282"/>
    </source>
</evidence>
<feature type="transmembrane region" description="Helical" evidence="4">
    <location>
        <begin position="251"/>
        <end position="270"/>
    </location>
</feature>
<dbReference type="SUPFAM" id="SSF103473">
    <property type="entry name" value="MFS general substrate transporter"/>
    <property type="match status" value="1"/>
</dbReference>
<keyword evidence="1 4" id="KW-0812">Transmembrane</keyword>
<dbReference type="InterPro" id="IPR020846">
    <property type="entry name" value="MFS_dom"/>
</dbReference>
<evidence type="ECO:0000259" key="5">
    <source>
        <dbReference type="PROSITE" id="PS50850"/>
    </source>
</evidence>
<evidence type="ECO:0000256" key="4">
    <source>
        <dbReference type="SAM" id="Phobius"/>
    </source>
</evidence>
<feature type="transmembrane region" description="Helical" evidence="4">
    <location>
        <begin position="135"/>
        <end position="154"/>
    </location>
</feature>
<dbReference type="PROSITE" id="PS50850">
    <property type="entry name" value="MFS"/>
    <property type="match status" value="1"/>
</dbReference>
<gene>
    <name evidence="6" type="ORF">A9A72_123165</name>
</gene>
<feature type="transmembrane region" description="Helical" evidence="4">
    <location>
        <begin position="12"/>
        <end position="36"/>
    </location>
</feature>
<keyword evidence="3 4" id="KW-0472">Membrane</keyword>
<dbReference type="AlphaFoldDB" id="A0A5S5B8Q1"/>
<feature type="domain" description="Major facilitator superfamily (MFS) profile" evidence="5">
    <location>
        <begin position="211"/>
        <end position="397"/>
    </location>
</feature>
<accession>A0A5S5B8Q1</accession>
<dbReference type="GO" id="GO:0022857">
    <property type="term" value="F:transmembrane transporter activity"/>
    <property type="evidence" value="ECO:0007669"/>
    <property type="project" value="InterPro"/>
</dbReference>
<dbReference type="Proteomes" id="UP000324282">
    <property type="component" value="Unassembled WGS sequence"/>
</dbReference>
<dbReference type="InterPro" id="IPR011701">
    <property type="entry name" value="MFS"/>
</dbReference>
<feature type="transmembrane region" description="Helical" evidence="4">
    <location>
        <begin position="166"/>
        <end position="186"/>
    </location>
</feature>
<sequence>MHLLLNNPQVLRLFIAQALFWSCSMTGIIFTAIVGLRLAPGAGLATLPLALLMLGGLLALQPLAGLMQRRGRRAGFLIGALAGVLGGLISALSLWLDSFTLLCLGALPIGAYQASAMFYRFAALEAVSDAFKGRATACVIGGGVLAALIAPTLGHMARDITAVPFAGTYLLIASLAALGVLVLAGLPASSGAATGHAALPAVSWRALLGRPTIRAAVLTTAAGHGLMILVMNATPLAMHGEGLNLQASGQVIQWHMLGMFLPAFVAGPLVDRWGCRLVACGGAALLIVSAIVALLGITHWHFMISSCLLGVGWNLMLVAGTTQLGHGHAPNERARAQGLMELSNGGVAAVMSFASGALIAQAGWAAVNIGLLPIVTLVVLVQIAQWDRRRQPAERSL</sequence>
<dbReference type="RefSeq" id="WP_148925161.1">
    <property type="nucleotide sequence ID" value="NZ_VNHQ01000013.1"/>
</dbReference>
<dbReference type="PANTHER" id="PTHR23534">
    <property type="entry name" value="MFS PERMEASE"/>
    <property type="match status" value="1"/>
</dbReference>